<dbReference type="GO" id="GO:0019171">
    <property type="term" value="F:(3R)-hydroxyacyl-[acyl-carrier-protein] dehydratase activity"/>
    <property type="evidence" value="ECO:0007669"/>
    <property type="project" value="UniProtKB-EC"/>
</dbReference>
<evidence type="ECO:0000256" key="3">
    <source>
        <dbReference type="ARBA" id="ARBA00009174"/>
    </source>
</evidence>
<evidence type="ECO:0000256" key="1">
    <source>
        <dbReference type="ARBA" id="ARBA00001055"/>
    </source>
</evidence>
<organism evidence="12 13">
    <name type="scientific">Actinoalloteichus hoggarensis</name>
    <dbReference type="NCBI Taxonomy" id="1470176"/>
    <lineage>
        <taxon>Bacteria</taxon>
        <taxon>Bacillati</taxon>
        <taxon>Actinomycetota</taxon>
        <taxon>Actinomycetes</taxon>
        <taxon>Pseudonocardiales</taxon>
        <taxon>Pseudonocardiaceae</taxon>
        <taxon>Actinoalloteichus</taxon>
    </lineage>
</organism>
<evidence type="ECO:0000256" key="11">
    <source>
        <dbReference type="SAM" id="MobiDB-lite"/>
    </source>
</evidence>
<dbReference type="GO" id="GO:0016020">
    <property type="term" value="C:membrane"/>
    <property type="evidence" value="ECO:0007669"/>
    <property type="project" value="GOC"/>
</dbReference>
<comment type="catalytic activity">
    <reaction evidence="1">
        <text>a (3R)-hydroxyacyl-[ACP] = a (2E)-enoyl-[ACP] + H2O</text>
        <dbReference type="Rhea" id="RHEA:13097"/>
        <dbReference type="Rhea" id="RHEA-COMP:9925"/>
        <dbReference type="Rhea" id="RHEA-COMP:9945"/>
        <dbReference type="ChEBI" id="CHEBI:15377"/>
        <dbReference type="ChEBI" id="CHEBI:78784"/>
        <dbReference type="ChEBI" id="CHEBI:78827"/>
        <dbReference type="EC" id="4.2.1.59"/>
    </reaction>
</comment>
<evidence type="ECO:0000256" key="10">
    <source>
        <dbReference type="ARBA" id="ARBA00025049"/>
    </source>
</evidence>
<dbReference type="OrthoDB" id="9772788at2"/>
<dbReference type="GO" id="GO:0009245">
    <property type="term" value="P:lipid A biosynthetic process"/>
    <property type="evidence" value="ECO:0007669"/>
    <property type="project" value="UniProtKB-KW"/>
</dbReference>
<evidence type="ECO:0000256" key="2">
    <source>
        <dbReference type="ARBA" id="ARBA00004496"/>
    </source>
</evidence>
<comment type="subcellular location">
    <subcellularLocation>
        <location evidence="2">Cytoplasm</location>
    </subcellularLocation>
</comment>
<evidence type="ECO:0000256" key="7">
    <source>
        <dbReference type="ARBA" id="ARBA00022556"/>
    </source>
</evidence>
<keyword evidence="9 12" id="KW-0456">Lyase</keyword>
<keyword evidence="13" id="KW-1185">Reference proteome</keyword>
<dbReference type="Pfam" id="PF07977">
    <property type="entry name" value="FabA"/>
    <property type="match status" value="1"/>
</dbReference>
<feature type="region of interest" description="Disordered" evidence="11">
    <location>
        <begin position="1"/>
        <end position="31"/>
    </location>
</feature>
<evidence type="ECO:0000256" key="4">
    <source>
        <dbReference type="ARBA" id="ARBA00013167"/>
    </source>
</evidence>
<evidence type="ECO:0000313" key="13">
    <source>
        <dbReference type="Proteomes" id="UP000204221"/>
    </source>
</evidence>
<dbReference type="InterPro" id="IPR013114">
    <property type="entry name" value="FabA_FabZ"/>
</dbReference>
<evidence type="ECO:0000256" key="8">
    <source>
        <dbReference type="ARBA" id="ARBA00023098"/>
    </source>
</evidence>
<dbReference type="NCBIfam" id="NF000582">
    <property type="entry name" value="PRK00006.1"/>
    <property type="match status" value="1"/>
</dbReference>
<keyword evidence="7" id="KW-0441">Lipid A biosynthesis</keyword>
<dbReference type="KEGG" id="ahg:AHOG_05475"/>
<evidence type="ECO:0000256" key="5">
    <source>
        <dbReference type="ARBA" id="ARBA00022490"/>
    </source>
</evidence>
<sequence>MTSTDTGPDPTAQPGSAASPATPQAPSAEKPKILTGLGTDQIKELIPHRWPMLLLDRIEKVEAGVEGVAIKNVAGTEFWFQGHFPNEAILPGIVVIEAMAQLAGVVFSLAGAGEISYLTGVRSMRFKKRIVPGDRIVLSAVRTAGARGVGEFRVVARTDDQVAAEGVITITDPAANNPLRKV</sequence>
<evidence type="ECO:0000313" key="12">
    <source>
        <dbReference type="EMBL" id="ASO18748.1"/>
    </source>
</evidence>
<dbReference type="EMBL" id="CP022521">
    <property type="protein sequence ID" value="ASO18748.1"/>
    <property type="molecule type" value="Genomic_DNA"/>
</dbReference>
<evidence type="ECO:0000256" key="9">
    <source>
        <dbReference type="ARBA" id="ARBA00023239"/>
    </source>
</evidence>
<keyword evidence="6" id="KW-0444">Lipid biosynthesis</keyword>
<dbReference type="CDD" id="cd01288">
    <property type="entry name" value="FabZ"/>
    <property type="match status" value="1"/>
</dbReference>
<dbReference type="RefSeq" id="WP_093940381.1">
    <property type="nucleotide sequence ID" value="NZ_CP022521.1"/>
</dbReference>
<feature type="compositionally biased region" description="Low complexity" evidence="11">
    <location>
        <begin position="10"/>
        <end position="28"/>
    </location>
</feature>
<name>A0A221VZ35_9PSEU</name>
<dbReference type="SUPFAM" id="SSF54637">
    <property type="entry name" value="Thioesterase/thiol ester dehydrase-isomerase"/>
    <property type="match status" value="1"/>
</dbReference>
<dbReference type="EC" id="4.2.1.59" evidence="4"/>
<keyword evidence="8" id="KW-0443">Lipid metabolism</keyword>
<dbReference type="PANTHER" id="PTHR30272">
    <property type="entry name" value="3-HYDROXYACYL-[ACYL-CARRIER-PROTEIN] DEHYDRATASE"/>
    <property type="match status" value="1"/>
</dbReference>
<reference evidence="12 13" key="1">
    <citation type="submission" date="2017-07" db="EMBL/GenBank/DDBJ databases">
        <title>Complete genome sequence of Actinoalloteichus hoggarensis DSM 45943, type strain of Actinoalloteichus hoggarensis.</title>
        <authorList>
            <person name="Ruckert C."/>
            <person name="Nouioui I."/>
            <person name="Willmese J."/>
            <person name="van Wezel G."/>
            <person name="Klenk H.-P."/>
            <person name="Kalinowski J."/>
            <person name="Zotchev S.B."/>
        </authorList>
    </citation>
    <scope>NUCLEOTIDE SEQUENCE [LARGE SCALE GENOMIC DNA]</scope>
    <source>
        <strain evidence="12 13">DSM 45943</strain>
    </source>
</reference>
<dbReference type="AlphaFoldDB" id="A0A221VZ35"/>
<comment type="similarity">
    <text evidence="3">Belongs to the thioester dehydratase family. FabZ subfamily.</text>
</comment>
<keyword evidence="5" id="KW-0963">Cytoplasm</keyword>
<evidence type="ECO:0000256" key="6">
    <source>
        <dbReference type="ARBA" id="ARBA00022516"/>
    </source>
</evidence>
<gene>
    <name evidence="12" type="primary">fabZ</name>
    <name evidence="12" type="ORF">AHOG_05475</name>
</gene>
<dbReference type="Proteomes" id="UP000204221">
    <property type="component" value="Chromosome"/>
</dbReference>
<proteinExistence type="inferred from homology"/>
<dbReference type="PANTHER" id="PTHR30272:SF1">
    <property type="entry name" value="3-HYDROXYACYL-[ACYL-CARRIER-PROTEIN] DEHYDRATASE"/>
    <property type="match status" value="1"/>
</dbReference>
<dbReference type="InterPro" id="IPR029069">
    <property type="entry name" value="HotDog_dom_sf"/>
</dbReference>
<dbReference type="GO" id="GO:0005737">
    <property type="term" value="C:cytoplasm"/>
    <property type="evidence" value="ECO:0007669"/>
    <property type="project" value="UniProtKB-SubCell"/>
</dbReference>
<accession>A0A221VZ35</accession>
<comment type="function">
    <text evidence="10">Involved in unsaturated fatty acids biosynthesis. Catalyzes the dehydration of short chain beta-hydroxyacyl-ACPs and long chain saturated and unsaturated beta-hydroxyacyl-ACPs.</text>
</comment>
<dbReference type="Gene3D" id="3.10.129.10">
    <property type="entry name" value="Hotdog Thioesterase"/>
    <property type="match status" value="1"/>
</dbReference>
<dbReference type="FunFam" id="3.10.129.10:FF:000001">
    <property type="entry name" value="3-hydroxyacyl-[acyl-carrier-protein] dehydratase FabZ"/>
    <property type="match status" value="1"/>
</dbReference>
<protein>
    <recommendedName>
        <fullName evidence="4">3-hydroxyacyl-[acyl-carrier-protein] dehydratase</fullName>
        <ecNumber evidence="4">4.2.1.59</ecNumber>
    </recommendedName>
</protein>